<dbReference type="GO" id="GO:0005759">
    <property type="term" value="C:mitochondrial matrix"/>
    <property type="evidence" value="ECO:0007669"/>
    <property type="project" value="UniProtKB-SubCell"/>
</dbReference>
<evidence type="ECO:0000256" key="2">
    <source>
        <dbReference type="ARBA" id="ARBA00011853"/>
    </source>
</evidence>
<feature type="non-terminal residue" evidence="4">
    <location>
        <position position="435"/>
    </location>
</feature>
<dbReference type="PANTHER" id="PTHR43016">
    <property type="entry name" value="PRESEQUENCE PROTEASE"/>
    <property type="match status" value="1"/>
</dbReference>
<accession>V3ZKB5</accession>
<comment type="subcellular location">
    <subcellularLocation>
        <location evidence="1">Mitochondrion matrix</location>
    </subcellularLocation>
</comment>
<dbReference type="EMBL" id="KB203440">
    <property type="protein sequence ID" value="ESO84707.1"/>
    <property type="molecule type" value="Genomic_DNA"/>
</dbReference>
<comment type="subunit">
    <text evidence="2">Monomer and homodimer; homodimerization is induced by binding of the substrate.</text>
</comment>
<gene>
    <name evidence="4" type="ORF">LOTGIDRAFT_168577</name>
</gene>
<dbReference type="RefSeq" id="XP_009064696.1">
    <property type="nucleotide sequence ID" value="XM_009066448.1"/>
</dbReference>
<dbReference type="Gene3D" id="3.30.830.10">
    <property type="entry name" value="Metalloenzyme, LuxS/M16 peptidase-like"/>
    <property type="match status" value="2"/>
</dbReference>
<evidence type="ECO:0000313" key="5">
    <source>
        <dbReference type="Proteomes" id="UP000030746"/>
    </source>
</evidence>
<dbReference type="InterPro" id="IPR011249">
    <property type="entry name" value="Metalloenz_LuxS/M16"/>
</dbReference>
<dbReference type="HOGENOM" id="CLU_631026_0_0_1"/>
<dbReference type="CTD" id="20240926"/>
<dbReference type="OrthoDB" id="10250783at2759"/>
<feature type="non-terminal residue" evidence="4">
    <location>
        <position position="1"/>
    </location>
</feature>
<dbReference type="AlphaFoldDB" id="V3ZKB5"/>
<dbReference type="PANTHER" id="PTHR43016:SF13">
    <property type="entry name" value="PRESEQUENCE PROTEASE, MITOCHONDRIAL"/>
    <property type="match status" value="1"/>
</dbReference>
<dbReference type="OMA" id="HANGIHE"/>
<reference evidence="4 5" key="1">
    <citation type="journal article" date="2013" name="Nature">
        <title>Insights into bilaterian evolution from three spiralian genomes.</title>
        <authorList>
            <person name="Simakov O."/>
            <person name="Marletaz F."/>
            <person name="Cho S.J."/>
            <person name="Edsinger-Gonzales E."/>
            <person name="Havlak P."/>
            <person name="Hellsten U."/>
            <person name="Kuo D.H."/>
            <person name="Larsson T."/>
            <person name="Lv J."/>
            <person name="Arendt D."/>
            <person name="Savage R."/>
            <person name="Osoegawa K."/>
            <person name="de Jong P."/>
            <person name="Grimwood J."/>
            <person name="Chapman J.A."/>
            <person name="Shapiro H."/>
            <person name="Aerts A."/>
            <person name="Otillar R.P."/>
            <person name="Terry A.Y."/>
            <person name="Boore J.L."/>
            <person name="Grigoriev I.V."/>
            <person name="Lindberg D.R."/>
            <person name="Seaver E.C."/>
            <person name="Weisblat D.A."/>
            <person name="Putnam N.H."/>
            <person name="Rokhsar D.S."/>
        </authorList>
    </citation>
    <scope>NUCLEOTIDE SEQUENCE [LARGE SCALE GENOMIC DNA]</scope>
</reference>
<evidence type="ECO:0000259" key="3">
    <source>
        <dbReference type="SMART" id="SM01264"/>
    </source>
</evidence>
<dbReference type="Proteomes" id="UP000030746">
    <property type="component" value="Unassembled WGS sequence"/>
</dbReference>
<dbReference type="GO" id="GO:0016485">
    <property type="term" value="P:protein processing"/>
    <property type="evidence" value="ECO:0007669"/>
    <property type="project" value="TreeGrafter"/>
</dbReference>
<dbReference type="GO" id="GO:0004222">
    <property type="term" value="F:metalloendopeptidase activity"/>
    <property type="evidence" value="ECO:0007669"/>
    <property type="project" value="TreeGrafter"/>
</dbReference>
<keyword evidence="5" id="KW-1185">Reference proteome</keyword>
<dbReference type="SMART" id="SM01264">
    <property type="entry name" value="M16C_associated"/>
    <property type="match status" value="1"/>
</dbReference>
<dbReference type="FunFam" id="3.30.830.10:FF:000020">
    <property type="entry name" value="Mitochondrial presequence protease"/>
    <property type="match status" value="1"/>
</dbReference>
<dbReference type="GO" id="GO:0046872">
    <property type="term" value="F:metal ion binding"/>
    <property type="evidence" value="ECO:0007669"/>
    <property type="project" value="InterPro"/>
</dbReference>
<dbReference type="Pfam" id="PF08367">
    <property type="entry name" value="M16C_assoc"/>
    <property type="match status" value="1"/>
</dbReference>
<protein>
    <recommendedName>
        <fullName evidence="3">Peptidase M16C associated domain-containing protein</fullName>
    </recommendedName>
</protein>
<feature type="domain" description="Peptidase M16C associated" evidence="3">
    <location>
        <begin position="125"/>
        <end position="372"/>
    </location>
</feature>
<name>V3ZKB5_LOTGI</name>
<sequence>YDGYRKESVFSIGLHGIAQEDGEKVCQIIEDTFDKVIREEFEKERIDAVLHMIELGQKHQTSNFGLNLSIAVTSIWNHDGNPTESLAINKHVERFKQELQNNPRFLQEKIQHYFKDNRHKFTLTMSPEEGFEDKRNKEEAERLKKTVDSLSESDKKLVYERGLQLMEKQMEEESLACLPTLTLNDLDKNIKPEPVNNITIGGVPVMCSLQPTNEVTYLRMICNVDSVPKDLLPYLSLFTGILTQMGAGDYDYKKLSQQIDLYTGGLSTSPHIVSHHTHHHSYEKGIYFTSYCLDRNIEQLLYLWSSVINRPDFSDVNRLTTLIRMSASGMAAGLADSGHSYAMGHAASSISPASYLSETLSGMKQVSFMKKIAEMNDQSETLSKLNQIAQLVLNKQSLRLLINATPQFMPDAVKSVEKFINGIPGSYSTSYIQTN</sequence>
<proteinExistence type="predicted"/>
<organism evidence="4 5">
    <name type="scientific">Lottia gigantea</name>
    <name type="common">Giant owl limpet</name>
    <dbReference type="NCBI Taxonomy" id="225164"/>
    <lineage>
        <taxon>Eukaryota</taxon>
        <taxon>Metazoa</taxon>
        <taxon>Spiralia</taxon>
        <taxon>Lophotrochozoa</taxon>
        <taxon>Mollusca</taxon>
        <taxon>Gastropoda</taxon>
        <taxon>Patellogastropoda</taxon>
        <taxon>Lottioidea</taxon>
        <taxon>Lottiidae</taxon>
        <taxon>Lottia</taxon>
    </lineage>
</organism>
<dbReference type="STRING" id="225164.V3ZKB5"/>
<dbReference type="SUPFAM" id="SSF63411">
    <property type="entry name" value="LuxS/MPP-like metallohydrolase"/>
    <property type="match status" value="2"/>
</dbReference>
<dbReference type="GeneID" id="20240926"/>
<dbReference type="KEGG" id="lgi:LOTGIDRAFT_168577"/>
<evidence type="ECO:0000313" key="4">
    <source>
        <dbReference type="EMBL" id="ESO84707.1"/>
    </source>
</evidence>
<dbReference type="InterPro" id="IPR013578">
    <property type="entry name" value="Peptidase_M16C_assoc"/>
</dbReference>
<evidence type="ECO:0000256" key="1">
    <source>
        <dbReference type="ARBA" id="ARBA00004305"/>
    </source>
</evidence>